<dbReference type="PANTHER" id="PTHR16166">
    <property type="entry name" value="VACUOLAR PROTEIN SORTING-ASSOCIATED PROTEIN VPS13"/>
    <property type="match status" value="1"/>
</dbReference>
<dbReference type="AlphaFoldDB" id="A0A7M5UBR4"/>
<dbReference type="Proteomes" id="UP000594262">
    <property type="component" value="Unplaced"/>
</dbReference>
<accession>A0A7M5UBR4</accession>
<name>A0A7M5UBR4_9CNID</name>
<evidence type="ECO:0000259" key="1">
    <source>
        <dbReference type="Pfam" id="PF25037"/>
    </source>
</evidence>
<proteinExistence type="predicted"/>
<dbReference type="PANTHER" id="PTHR16166:SF146">
    <property type="entry name" value="VACUOLAR PROTEIN SORTING-ASSOCIATED PROTEIN 13A-LIKE ISOFORM X1"/>
    <property type="match status" value="1"/>
</dbReference>
<sequence>MKISKPMKGALRRSLDPAVWVEYKQSKSNSSIYTKLHRIQVDDQQFDISFPSVLYPHPLPEKIIKRNGIKPFFELCAVITHLHDVMIFKYFKLLMQEMNLKVDRPIITGLMSLMFTAQTTAHDYHKYYEEDIKMLKESVEESIEKILVTQSTKILMCYFHLSPIKIHLSFSLEGNSTANEDYLFEWFISTIGIHFTDISDAVIKLAFYERKNVFLSQDILVTDVSKHYALQAIKQFYVLVLGLDALGNPYGLITEFGKGFKDLFYEPYLGSVGGPREFGAGLASGIKSLLGHTIGGTAGAAALITEQLGQVVAALSFDSEYKRKRRREMREDPSGLAAGLATGGKQFVMGLVFGVSGLVTKPYQGAKKRGLEGFFKGIGRGLIGLFIKPTGGVIDLVTSSLDGVRRFAEQGGEDITVRLRLPRLTHPHEPVTIYCSEKAFGYSILRALITAKNQIAGDFKDHQVIPTHPNIVFIFTTKCIVQASQSKFFSEWNVEWKTSYDSLQRTDACGNVVTFTQKGSDDGGAIEEAIEHSVNTGDPDNAQSLHEKAWNCLNEYNLLSPSPSDNRIVIDPDDVDLTTYVVV</sequence>
<organism evidence="2 3">
    <name type="scientific">Clytia hemisphaerica</name>
    <dbReference type="NCBI Taxonomy" id="252671"/>
    <lineage>
        <taxon>Eukaryota</taxon>
        <taxon>Metazoa</taxon>
        <taxon>Cnidaria</taxon>
        <taxon>Hydrozoa</taxon>
        <taxon>Hydroidolina</taxon>
        <taxon>Leptothecata</taxon>
        <taxon>Obeliida</taxon>
        <taxon>Clytiidae</taxon>
        <taxon>Clytia</taxon>
    </lineage>
</organism>
<feature type="domain" description="Intermembrane lipid transfer protein VPS13-like C-terminal" evidence="1">
    <location>
        <begin position="419"/>
        <end position="520"/>
    </location>
</feature>
<dbReference type="OrthoDB" id="5979724at2759"/>
<reference evidence="2" key="1">
    <citation type="submission" date="2021-01" db="UniProtKB">
        <authorList>
            <consortium name="EnsemblMetazoa"/>
        </authorList>
    </citation>
    <scope>IDENTIFICATION</scope>
</reference>
<dbReference type="InterPro" id="IPR056748">
    <property type="entry name" value="VPS13-like_C"/>
</dbReference>
<protein>
    <recommendedName>
        <fullName evidence="1">Intermembrane lipid transfer protein VPS13-like C-terminal domain-containing protein</fullName>
    </recommendedName>
</protein>
<dbReference type="EnsemblMetazoa" id="CLYHEMT008666.1">
    <property type="protein sequence ID" value="CLYHEMP008666.1"/>
    <property type="gene ID" value="CLYHEMG008666"/>
</dbReference>
<dbReference type="Pfam" id="PF25037">
    <property type="entry name" value="VPS13_C"/>
    <property type="match status" value="1"/>
</dbReference>
<evidence type="ECO:0000313" key="2">
    <source>
        <dbReference type="EnsemblMetazoa" id="CLYHEMP008666.1"/>
    </source>
</evidence>
<evidence type="ECO:0000313" key="3">
    <source>
        <dbReference type="Proteomes" id="UP000594262"/>
    </source>
</evidence>
<dbReference type="InterPro" id="IPR026847">
    <property type="entry name" value="VPS13"/>
</dbReference>
<dbReference type="GO" id="GO:0045053">
    <property type="term" value="P:protein retention in Golgi apparatus"/>
    <property type="evidence" value="ECO:0007669"/>
    <property type="project" value="TreeGrafter"/>
</dbReference>
<dbReference type="GO" id="GO:0006623">
    <property type="term" value="P:protein targeting to vacuole"/>
    <property type="evidence" value="ECO:0007669"/>
    <property type="project" value="TreeGrafter"/>
</dbReference>
<keyword evidence="3" id="KW-1185">Reference proteome</keyword>